<reference evidence="2" key="1">
    <citation type="submission" date="2012-12" db="EMBL/GenBank/DDBJ databases">
        <title>Genome Sequence of Photobacterium leiognathi lrivu.4.1.</title>
        <authorList>
            <person name="Urbanczyk H."/>
            <person name="Ogura Y."/>
            <person name="Hayashi T."/>
            <person name="Dunlap P.V."/>
        </authorList>
    </citation>
    <scope>NUCLEOTIDE SEQUENCE [LARGE SCALE GENOMIC DNA]</scope>
    <source>
        <strain evidence="2">lrivu.4.1</strain>
    </source>
</reference>
<gene>
    <name evidence="1" type="ORF">PLEI_0250</name>
</gene>
<dbReference type="EMBL" id="DF196808">
    <property type="protein sequence ID" value="GAD28607.1"/>
    <property type="molecule type" value="Genomic_DNA"/>
</dbReference>
<organism evidence="1 2">
    <name type="scientific">Photobacterium leiognathi lrivu.4.1</name>
    <dbReference type="NCBI Taxonomy" id="1248232"/>
    <lineage>
        <taxon>Bacteria</taxon>
        <taxon>Pseudomonadati</taxon>
        <taxon>Pseudomonadota</taxon>
        <taxon>Gammaproteobacteria</taxon>
        <taxon>Vibrionales</taxon>
        <taxon>Vibrionaceae</taxon>
        <taxon>Photobacterium</taxon>
    </lineage>
</organism>
<dbReference type="HOGENOM" id="CLU_1239210_0_0_6"/>
<dbReference type="AlphaFoldDB" id="V5F6Z1"/>
<sequence length="223" mass="26000">MVMFNCNNYAANNRFEVGELNQEQQSLIDTFYSPEPVPMLKHPLYIETLFVPCLGSARYALEVIRAREQVANKQLCSGQYLAFIFTHERPFRFDAFLRICHKITDTKSYWQLLDQVWHDCENPCAFSNNRIVWSELWRGEYVDHAPLAVPCDPDNQADIDIYNSLPETFTVYRGGHVAGFSWSLKATWFASRSSEFGNNRFEIYSLEIKKSEACWLINARNEL</sequence>
<accession>V5F6Z1</accession>
<evidence type="ECO:0000313" key="2">
    <source>
        <dbReference type="Proteomes" id="UP000030675"/>
    </source>
</evidence>
<protein>
    <submittedName>
        <fullName evidence="1">Uncharacterized protein</fullName>
    </submittedName>
</protein>
<proteinExistence type="predicted"/>
<dbReference type="Proteomes" id="UP000030675">
    <property type="component" value="Unassembled WGS sequence"/>
</dbReference>
<name>V5F6Z1_PHOLE</name>
<evidence type="ECO:0000313" key="1">
    <source>
        <dbReference type="EMBL" id="GAD28607.1"/>
    </source>
</evidence>